<dbReference type="Gene3D" id="1.50.10.140">
    <property type="match status" value="1"/>
</dbReference>
<organism evidence="2 3">
    <name type="scientific">Camelimonas lactis</name>
    <dbReference type="NCBI Taxonomy" id="659006"/>
    <lineage>
        <taxon>Bacteria</taxon>
        <taxon>Pseudomonadati</taxon>
        <taxon>Pseudomonadota</taxon>
        <taxon>Alphaproteobacteria</taxon>
        <taxon>Hyphomicrobiales</taxon>
        <taxon>Chelatococcaceae</taxon>
        <taxon>Camelimonas</taxon>
    </lineage>
</organism>
<keyword evidence="3" id="KW-1185">Reference proteome</keyword>
<proteinExistence type="predicted"/>
<dbReference type="AlphaFoldDB" id="A0A4R2GYA7"/>
<protein>
    <recommendedName>
        <fullName evidence="1">Glycoamylase-like domain-containing protein</fullName>
    </recommendedName>
</protein>
<comment type="caution">
    <text evidence="2">The sequence shown here is derived from an EMBL/GenBank/DDBJ whole genome shotgun (WGS) entry which is preliminary data.</text>
</comment>
<sequence length="423" mass="47729">MASGLFQMAPVRRGLGDNALLDETQRNTFRYFWDFAHPVSGLAYERTDFYHSRPDTAAIGGSGFGLMAILVGVERGFVTRAEAAGRVLKIVRFLINAPTYHGAFAHWINGATGATIPFSRKDDGADIVETSYLMMGLLCVRQYFHRDDAVEAEIRHWADILWGETEWSWFTQNNQAVLFWHWSPNHGWVLDHEIRGWNECLITYVLAASAPRYPAPPRVYHRGYAEARVFDNRRSYEGLELPLGPDWGGPLFFAHYTFMGLDPRGLSDQYADYWTQNVRHTQINRAWCMRNPLGFAGYGPNCWGLTATETDAGYRALSPTEDMGVISPTAAISSMPYTPDESLAALRCFYEEKGDRIWTDLGFVSSFSDARGWASPTHIAIDQGPIICMIENYRSGLLWELFMSCPEIKTGLALLGFTRAPRA</sequence>
<name>A0A4R2GYA7_9HYPH</name>
<evidence type="ECO:0000313" key="2">
    <source>
        <dbReference type="EMBL" id="TCO16271.1"/>
    </source>
</evidence>
<dbReference type="PIRSF" id="PIRSF028431">
    <property type="entry name" value="UCP028431"/>
    <property type="match status" value="1"/>
</dbReference>
<evidence type="ECO:0000313" key="3">
    <source>
        <dbReference type="Proteomes" id="UP000294881"/>
    </source>
</evidence>
<dbReference type="Pfam" id="PF10091">
    <property type="entry name" value="Glycoamylase"/>
    <property type="match status" value="1"/>
</dbReference>
<evidence type="ECO:0000259" key="1">
    <source>
        <dbReference type="Pfam" id="PF10091"/>
    </source>
</evidence>
<dbReference type="EMBL" id="SLWL01000001">
    <property type="protein sequence ID" value="TCO16271.1"/>
    <property type="molecule type" value="Genomic_DNA"/>
</dbReference>
<dbReference type="InterPro" id="IPR019282">
    <property type="entry name" value="Glycoamylase-like_cons_dom"/>
</dbReference>
<dbReference type="RefSeq" id="WP_245514163.1">
    <property type="nucleotide sequence ID" value="NZ_JBHUNN010000002.1"/>
</dbReference>
<dbReference type="InterPro" id="IPR016883">
    <property type="entry name" value="UCP028431"/>
</dbReference>
<accession>A0A4R2GYA7</accession>
<gene>
    <name evidence="2" type="ORF">EV666_101526</name>
</gene>
<feature type="domain" description="Glycoamylase-like" evidence="1">
    <location>
        <begin position="192"/>
        <end position="406"/>
    </location>
</feature>
<dbReference type="Proteomes" id="UP000294881">
    <property type="component" value="Unassembled WGS sequence"/>
</dbReference>
<reference evidence="2 3" key="1">
    <citation type="submission" date="2019-03" db="EMBL/GenBank/DDBJ databases">
        <title>Genomic Encyclopedia of Type Strains, Phase IV (KMG-IV): sequencing the most valuable type-strain genomes for metagenomic binning, comparative biology and taxonomic classification.</title>
        <authorList>
            <person name="Goeker M."/>
        </authorList>
    </citation>
    <scope>NUCLEOTIDE SEQUENCE [LARGE SCALE GENOMIC DNA]</scope>
    <source>
        <strain evidence="2 3">DSM 22958</strain>
    </source>
</reference>